<dbReference type="EMBL" id="BLPF01000001">
    <property type="protein sequence ID" value="GFJ76911.1"/>
    <property type="molecule type" value="Genomic_DNA"/>
</dbReference>
<evidence type="ECO:0000256" key="3">
    <source>
        <dbReference type="ARBA" id="ARBA00022989"/>
    </source>
</evidence>
<comment type="subcellular location">
    <subcellularLocation>
        <location evidence="1">Membrane</location>
        <topology evidence="1">Multi-pass membrane protein</topology>
    </subcellularLocation>
</comment>
<evidence type="ECO:0000313" key="7">
    <source>
        <dbReference type="Proteomes" id="UP000482800"/>
    </source>
</evidence>
<evidence type="ECO:0000256" key="1">
    <source>
        <dbReference type="ARBA" id="ARBA00004141"/>
    </source>
</evidence>
<sequence length="109" mass="11040">MLIATAAVTLPLTALLPVTALGKLGHRPDVVATYTRVGVPEDRLNLLAGAAGLVVGLFLTPVGIAAAAALVVYFALAIAAHLRARDAANTPMPALYLLLAAAVPTLHAL</sequence>
<evidence type="ECO:0000256" key="5">
    <source>
        <dbReference type="SAM" id="Phobius"/>
    </source>
</evidence>
<dbReference type="Proteomes" id="UP000482800">
    <property type="component" value="Unassembled WGS sequence"/>
</dbReference>
<accession>A0A6V8K3G2</accession>
<name>A0A6V8K3G2_9ACTN</name>
<evidence type="ECO:0000313" key="6">
    <source>
        <dbReference type="EMBL" id="GFJ76911.1"/>
    </source>
</evidence>
<reference evidence="6 7" key="2">
    <citation type="submission" date="2020-03" db="EMBL/GenBank/DDBJ databases">
        <authorList>
            <person name="Ichikawa N."/>
            <person name="Kimura A."/>
            <person name="Kitahashi Y."/>
            <person name="Uohara A."/>
        </authorList>
    </citation>
    <scope>NUCLEOTIDE SEQUENCE [LARGE SCALE GENOMIC DNA]</scope>
    <source>
        <strain evidence="6 7">NBRC 108639</strain>
    </source>
</reference>
<dbReference type="Pfam" id="PF13564">
    <property type="entry name" value="DoxX_2"/>
    <property type="match status" value="1"/>
</dbReference>
<keyword evidence="3 5" id="KW-1133">Transmembrane helix</keyword>
<dbReference type="GO" id="GO:0016020">
    <property type="term" value="C:membrane"/>
    <property type="evidence" value="ECO:0007669"/>
    <property type="project" value="UniProtKB-SubCell"/>
</dbReference>
<keyword evidence="2 5" id="KW-0812">Transmembrane</keyword>
<evidence type="ECO:0008006" key="8">
    <source>
        <dbReference type="Google" id="ProtNLM"/>
    </source>
</evidence>
<gene>
    <name evidence="6" type="ORF">Phou_010910</name>
</gene>
<keyword evidence="4 5" id="KW-0472">Membrane</keyword>
<organism evidence="6 7">
    <name type="scientific">Phytohabitans houttuyneae</name>
    <dbReference type="NCBI Taxonomy" id="1076126"/>
    <lineage>
        <taxon>Bacteria</taxon>
        <taxon>Bacillati</taxon>
        <taxon>Actinomycetota</taxon>
        <taxon>Actinomycetes</taxon>
        <taxon>Micromonosporales</taxon>
        <taxon>Micromonosporaceae</taxon>
    </lineage>
</organism>
<proteinExistence type="predicted"/>
<evidence type="ECO:0000256" key="4">
    <source>
        <dbReference type="ARBA" id="ARBA00023136"/>
    </source>
</evidence>
<dbReference type="InterPro" id="IPR032808">
    <property type="entry name" value="DoxX"/>
</dbReference>
<dbReference type="AlphaFoldDB" id="A0A6V8K3G2"/>
<keyword evidence="7" id="KW-1185">Reference proteome</keyword>
<feature type="transmembrane region" description="Helical" evidence="5">
    <location>
        <begin position="46"/>
        <end position="76"/>
    </location>
</feature>
<evidence type="ECO:0000256" key="2">
    <source>
        <dbReference type="ARBA" id="ARBA00022692"/>
    </source>
</evidence>
<reference evidence="6 7" key="1">
    <citation type="submission" date="2020-03" db="EMBL/GenBank/DDBJ databases">
        <title>Whole genome shotgun sequence of Phytohabitans houttuyneae NBRC 108639.</title>
        <authorList>
            <person name="Komaki H."/>
            <person name="Tamura T."/>
        </authorList>
    </citation>
    <scope>NUCLEOTIDE SEQUENCE [LARGE SCALE GENOMIC DNA]</scope>
    <source>
        <strain evidence="6 7">NBRC 108639</strain>
    </source>
</reference>
<comment type="caution">
    <text evidence="6">The sequence shown here is derived from an EMBL/GenBank/DDBJ whole genome shotgun (WGS) entry which is preliminary data.</text>
</comment>
<protein>
    <recommendedName>
        <fullName evidence="8">DoxX family protein</fullName>
    </recommendedName>
</protein>